<feature type="non-terminal residue" evidence="1">
    <location>
        <position position="107"/>
    </location>
</feature>
<accession>A0A6S7LIU8</accession>
<gene>
    <name evidence="1" type="ORF">PACLA_8A009627</name>
</gene>
<feature type="non-terminal residue" evidence="1">
    <location>
        <position position="1"/>
    </location>
</feature>
<dbReference type="EMBL" id="CACRXK020023376">
    <property type="protein sequence ID" value="CAB4037693.1"/>
    <property type="molecule type" value="Genomic_DNA"/>
</dbReference>
<keyword evidence="2" id="KW-1185">Reference proteome</keyword>
<evidence type="ECO:0000313" key="2">
    <source>
        <dbReference type="Proteomes" id="UP001152795"/>
    </source>
</evidence>
<name>A0A6S7LIU8_PARCT</name>
<dbReference type="AlphaFoldDB" id="A0A6S7LIU8"/>
<organism evidence="1 2">
    <name type="scientific">Paramuricea clavata</name>
    <name type="common">Red gorgonian</name>
    <name type="synonym">Violescent sea-whip</name>
    <dbReference type="NCBI Taxonomy" id="317549"/>
    <lineage>
        <taxon>Eukaryota</taxon>
        <taxon>Metazoa</taxon>
        <taxon>Cnidaria</taxon>
        <taxon>Anthozoa</taxon>
        <taxon>Octocorallia</taxon>
        <taxon>Malacalcyonacea</taxon>
        <taxon>Plexauridae</taxon>
        <taxon>Paramuricea</taxon>
    </lineage>
</organism>
<sequence>EAWHLISCKKRRFRDPQCVERSINNVRNAIPQTTRYKNRWGVRIFEDWQSGRENKAVMCESNPFSLDLQNFQNLETELCSMTARTLNFWLIKFVQEVCDKDGKPYPG</sequence>
<dbReference type="OrthoDB" id="5988622at2759"/>
<protein>
    <submittedName>
        <fullName evidence="1">Uncharacterized protein</fullName>
    </submittedName>
</protein>
<dbReference type="Proteomes" id="UP001152795">
    <property type="component" value="Unassembled WGS sequence"/>
</dbReference>
<comment type="caution">
    <text evidence="1">The sequence shown here is derived from an EMBL/GenBank/DDBJ whole genome shotgun (WGS) entry which is preliminary data.</text>
</comment>
<reference evidence="1" key="1">
    <citation type="submission" date="2020-04" db="EMBL/GenBank/DDBJ databases">
        <authorList>
            <person name="Alioto T."/>
            <person name="Alioto T."/>
            <person name="Gomez Garrido J."/>
        </authorList>
    </citation>
    <scope>NUCLEOTIDE SEQUENCE</scope>
    <source>
        <strain evidence="1">A484AB</strain>
    </source>
</reference>
<proteinExistence type="predicted"/>
<evidence type="ECO:0000313" key="1">
    <source>
        <dbReference type="EMBL" id="CAB4037693.1"/>
    </source>
</evidence>